<comment type="caution">
    <text evidence="1">The sequence shown here is derived from an EMBL/GenBank/DDBJ whole genome shotgun (WGS) entry which is preliminary data.</text>
</comment>
<gene>
    <name evidence="1" type="ORF">J0S82_017859</name>
</gene>
<proteinExistence type="predicted"/>
<protein>
    <submittedName>
        <fullName evidence="1">Protein sprouty-2</fullName>
    </submittedName>
</protein>
<name>A0A8J5ZWD9_GALPY</name>
<organism evidence="1 2">
    <name type="scientific">Galemys pyrenaicus</name>
    <name type="common">Iberian desman</name>
    <name type="synonym">Pyrenean desman</name>
    <dbReference type="NCBI Taxonomy" id="202257"/>
    <lineage>
        <taxon>Eukaryota</taxon>
        <taxon>Metazoa</taxon>
        <taxon>Chordata</taxon>
        <taxon>Craniata</taxon>
        <taxon>Vertebrata</taxon>
        <taxon>Euteleostomi</taxon>
        <taxon>Mammalia</taxon>
        <taxon>Eutheria</taxon>
        <taxon>Laurasiatheria</taxon>
        <taxon>Eulipotyphla</taxon>
        <taxon>Talpidae</taxon>
        <taxon>Galemys</taxon>
    </lineage>
</organism>
<dbReference type="EMBL" id="JAGFMF010011858">
    <property type="protein sequence ID" value="KAG8511053.1"/>
    <property type="molecule type" value="Genomic_DNA"/>
</dbReference>
<evidence type="ECO:0000313" key="1">
    <source>
        <dbReference type="EMBL" id="KAG8511053.1"/>
    </source>
</evidence>
<reference evidence="1" key="1">
    <citation type="journal article" date="2021" name="Evol. Appl.">
        <title>The genome of the Pyrenean desman and the effects of bottlenecks and inbreeding on the genomic landscape of an endangered species.</title>
        <authorList>
            <person name="Escoda L."/>
            <person name="Castresana J."/>
        </authorList>
    </citation>
    <scope>NUCLEOTIDE SEQUENCE</scope>
    <source>
        <strain evidence="1">IBE-C5619</strain>
    </source>
</reference>
<dbReference type="AlphaFoldDB" id="A0A8J5ZWD9"/>
<dbReference type="Proteomes" id="UP000700334">
    <property type="component" value="Unassembled WGS sequence"/>
</dbReference>
<sequence>MLEQHEDKYQFRTETSGIIFSSGPVAEGITQVQSKSELKLGEHKPICREDLDLHAYKCEDYGKFKCKEYTSQGLCHQNPSATSSAFAQTRR</sequence>
<keyword evidence="2" id="KW-1185">Reference proteome</keyword>
<evidence type="ECO:0000313" key="2">
    <source>
        <dbReference type="Proteomes" id="UP000700334"/>
    </source>
</evidence>
<accession>A0A8J5ZWD9</accession>